<dbReference type="GO" id="GO:0044780">
    <property type="term" value="P:bacterial-type flagellum assembly"/>
    <property type="evidence" value="ECO:0007669"/>
    <property type="project" value="UniProtKB-UniRule"/>
</dbReference>
<comment type="caution">
    <text evidence="6">The sequence shown here is derived from an EMBL/GenBank/DDBJ whole genome shotgun (WGS) entry which is preliminary data.</text>
</comment>
<reference evidence="6" key="1">
    <citation type="submission" date="2021-02" db="EMBL/GenBank/DDBJ databases">
        <title>Abyssanaerobacter marinus gen.nov., sp., nov, anaerobic bacterium isolated from the Onnuri vent field of Indian Ocean and suggestion of Mogibacteriaceae fam. nov., and proposal of reclassification of ambiguous this family's genus member.</title>
        <authorList>
            <person name="Kim Y.J."/>
            <person name="Yang J.-A."/>
        </authorList>
    </citation>
    <scope>NUCLEOTIDE SEQUENCE</scope>
    <source>
        <strain evidence="6">DSM 2634</strain>
    </source>
</reference>
<dbReference type="GO" id="GO:0006417">
    <property type="term" value="P:regulation of translation"/>
    <property type="evidence" value="ECO:0007669"/>
    <property type="project" value="UniProtKB-KW"/>
</dbReference>
<comment type="similarity">
    <text evidence="5">Belongs to the FliW family.</text>
</comment>
<accession>A0A939IHG9</accession>
<comment type="subunit">
    <text evidence="5">Interacts with translational regulator CsrA and flagellin(s).</text>
</comment>
<evidence type="ECO:0000256" key="3">
    <source>
        <dbReference type="ARBA" id="ARBA00022845"/>
    </source>
</evidence>
<keyword evidence="6" id="KW-0969">Cilium</keyword>
<dbReference type="PANTHER" id="PTHR39190:SF1">
    <property type="entry name" value="FLAGELLAR ASSEMBLY FACTOR FLIW"/>
    <property type="match status" value="1"/>
</dbReference>
<evidence type="ECO:0000256" key="5">
    <source>
        <dbReference type="HAMAP-Rule" id="MF_01185"/>
    </source>
</evidence>
<dbReference type="Proteomes" id="UP000664545">
    <property type="component" value="Unassembled WGS sequence"/>
</dbReference>
<evidence type="ECO:0000313" key="6">
    <source>
        <dbReference type="EMBL" id="MBN7773742.1"/>
    </source>
</evidence>
<dbReference type="InterPro" id="IPR024046">
    <property type="entry name" value="Flagellar_assmbl_FliW_dom_sf"/>
</dbReference>
<dbReference type="Gene3D" id="2.30.290.10">
    <property type="entry name" value="BH3618-like"/>
    <property type="match status" value="1"/>
</dbReference>
<dbReference type="PANTHER" id="PTHR39190">
    <property type="entry name" value="FLAGELLAR ASSEMBLY FACTOR FLIW"/>
    <property type="match status" value="1"/>
</dbReference>
<sequence length="148" mass="17078">MNTKYFGDITIHEDEIITFPTGVFGFEDNTQYVLLSFKDDTEESSEDFLMCLQSVEDSDLALIVMNPYYIQPNYDPYQVSDKIFAEISLGEETKHTVTCVAVIREDFKQSTINLKCPIFINLENNLAKQIILEDTNYSMRHPIAEKEV</sequence>
<evidence type="ECO:0000256" key="1">
    <source>
        <dbReference type="ARBA" id="ARBA00022490"/>
    </source>
</evidence>
<comment type="function">
    <text evidence="5">Acts as an anti-CsrA protein, binds CsrA and prevents it from repressing translation of its target genes, one of which is flagellin. Binds to flagellin and participates in the assembly of the flagellum.</text>
</comment>
<proteinExistence type="inferred from homology"/>
<keyword evidence="1 5" id="KW-0963">Cytoplasm</keyword>
<comment type="subcellular location">
    <subcellularLocation>
        <location evidence="5">Cytoplasm</location>
    </subcellularLocation>
</comment>
<keyword evidence="6" id="KW-0966">Cell projection</keyword>
<dbReference type="EMBL" id="JAFJZZ010000004">
    <property type="protein sequence ID" value="MBN7773742.1"/>
    <property type="molecule type" value="Genomic_DNA"/>
</dbReference>
<evidence type="ECO:0000256" key="4">
    <source>
        <dbReference type="ARBA" id="ARBA00023186"/>
    </source>
</evidence>
<keyword evidence="3 5" id="KW-0810">Translation regulation</keyword>
<keyword evidence="7" id="KW-1185">Reference proteome</keyword>
<evidence type="ECO:0000313" key="7">
    <source>
        <dbReference type="Proteomes" id="UP000664545"/>
    </source>
</evidence>
<gene>
    <name evidence="5 6" type="primary">fliW</name>
    <name evidence="6" type="ORF">JYB65_10245</name>
</gene>
<organism evidence="6 7">
    <name type="scientific">Clostridium aminobutyricum</name>
    <dbReference type="NCBI Taxonomy" id="33953"/>
    <lineage>
        <taxon>Bacteria</taxon>
        <taxon>Bacillati</taxon>
        <taxon>Bacillota</taxon>
        <taxon>Clostridia</taxon>
        <taxon>Eubacteriales</taxon>
        <taxon>Clostridiaceae</taxon>
        <taxon>Clostridium</taxon>
    </lineage>
</organism>
<dbReference type="HAMAP" id="MF_01185">
    <property type="entry name" value="FliW"/>
    <property type="match status" value="1"/>
</dbReference>
<dbReference type="AlphaFoldDB" id="A0A939IHG9"/>
<keyword evidence="6" id="KW-0282">Flagellum</keyword>
<protein>
    <recommendedName>
        <fullName evidence="5">Flagellar assembly factor FliW</fullName>
    </recommendedName>
</protein>
<evidence type="ECO:0000256" key="2">
    <source>
        <dbReference type="ARBA" id="ARBA00022795"/>
    </source>
</evidence>
<dbReference type="SUPFAM" id="SSF141457">
    <property type="entry name" value="BH3618-like"/>
    <property type="match status" value="1"/>
</dbReference>
<dbReference type="InterPro" id="IPR003775">
    <property type="entry name" value="Flagellar_assembly_factor_FliW"/>
</dbReference>
<dbReference type="GO" id="GO:0005737">
    <property type="term" value="C:cytoplasm"/>
    <property type="evidence" value="ECO:0007669"/>
    <property type="project" value="UniProtKB-SubCell"/>
</dbReference>
<keyword evidence="4 5" id="KW-0143">Chaperone</keyword>
<keyword evidence="2 5" id="KW-1005">Bacterial flagellum biogenesis</keyword>
<name>A0A939IHG9_CLOAM</name>
<dbReference type="Pfam" id="PF02623">
    <property type="entry name" value="FliW"/>
    <property type="match status" value="1"/>
</dbReference>
<dbReference type="RefSeq" id="WP_206582579.1">
    <property type="nucleotide sequence ID" value="NZ_JAFJZZ010000004.1"/>
</dbReference>